<reference evidence="2 3" key="1">
    <citation type="submission" date="2018-07" db="EMBL/GenBank/DDBJ databases">
        <title>A draft genome of a endophytic bacteria, a new species of Pedobacter.</title>
        <authorList>
            <person name="Zhang Z.D."/>
            <person name="Chen Z.J."/>
        </authorList>
    </citation>
    <scope>NUCLEOTIDE SEQUENCE [LARGE SCALE GENOMIC DNA]</scope>
    <source>
        <strain evidence="2 3">RS10</strain>
    </source>
</reference>
<dbReference type="EMBL" id="QNQU01000013">
    <property type="protein sequence ID" value="RBQ05439.1"/>
    <property type="molecule type" value="Genomic_DNA"/>
</dbReference>
<dbReference type="InterPro" id="IPR047111">
    <property type="entry name" value="YbaP-like"/>
</dbReference>
<protein>
    <recommendedName>
        <fullName evidence="4">TraB/GumN family protein</fullName>
    </recommendedName>
</protein>
<organism evidence="2 3">
    <name type="scientific">Pedobacter miscanthi</name>
    <dbReference type="NCBI Taxonomy" id="2259170"/>
    <lineage>
        <taxon>Bacteria</taxon>
        <taxon>Pseudomonadati</taxon>
        <taxon>Bacteroidota</taxon>
        <taxon>Sphingobacteriia</taxon>
        <taxon>Sphingobacteriales</taxon>
        <taxon>Sphingobacteriaceae</taxon>
        <taxon>Pedobacter</taxon>
    </lineage>
</organism>
<evidence type="ECO:0000256" key="1">
    <source>
        <dbReference type="SAM" id="SignalP"/>
    </source>
</evidence>
<proteinExistence type="predicted"/>
<dbReference type="Pfam" id="PF01963">
    <property type="entry name" value="TraB_PrgY_gumN"/>
    <property type="match status" value="1"/>
</dbReference>
<evidence type="ECO:0000313" key="2">
    <source>
        <dbReference type="EMBL" id="RBQ05439.1"/>
    </source>
</evidence>
<dbReference type="OrthoDB" id="9798714at2"/>
<feature type="chain" id="PRO_5016661900" description="TraB/GumN family protein" evidence="1">
    <location>
        <begin position="27"/>
        <end position="1151"/>
    </location>
</feature>
<dbReference type="AlphaFoldDB" id="A0A366KW15"/>
<name>A0A366KW15_9SPHI</name>
<keyword evidence="3" id="KW-1185">Reference proteome</keyword>
<dbReference type="RefSeq" id="WP_113949790.1">
    <property type="nucleotide sequence ID" value="NZ_QNQU01000013.1"/>
</dbReference>
<dbReference type="Proteomes" id="UP000252081">
    <property type="component" value="Unassembled WGS sequence"/>
</dbReference>
<keyword evidence="1" id="KW-0732">Signal</keyword>
<dbReference type="PANTHER" id="PTHR40590:SF1">
    <property type="entry name" value="CYTOPLASMIC PROTEIN"/>
    <property type="match status" value="1"/>
</dbReference>
<accession>A0A366KW15</accession>
<dbReference type="CDD" id="cd14789">
    <property type="entry name" value="Tiki"/>
    <property type="match status" value="1"/>
</dbReference>
<evidence type="ECO:0008006" key="4">
    <source>
        <dbReference type="Google" id="ProtNLM"/>
    </source>
</evidence>
<gene>
    <name evidence="2" type="ORF">DRW42_15725</name>
</gene>
<evidence type="ECO:0000313" key="3">
    <source>
        <dbReference type="Proteomes" id="UP000252081"/>
    </source>
</evidence>
<feature type="signal peptide" evidence="1">
    <location>
        <begin position="1"/>
        <end position="26"/>
    </location>
</feature>
<comment type="caution">
    <text evidence="2">The sequence shown here is derived from an EMBL/GenBank/DDBJ whole genome shotgun (WGS) entry which is preliminary data.</text>
</comment>
<sequence>MKSSFSFGRCPKILFLLLFLSTVTFNGFSQQNKADYNLLWQISGKGMAKPSYLFGSMHVKDRRAFNFSDSVIKAIQASSGFVLEIHPDSLLKSIYESSIGEKNKGKITGLITAEQTAELIKRFQAKNGYKPDSALLDNPVLVSSLMKPVFSKKDDMQTFMDAYLYGMAKMMKKDIYGLEKPEDQVKLLYGDDQKIGALFDIDEEAEAQNFEKMINIYSRGNLDEISAYLNEEDKDQLDLVGRNKVMVSGITKLIASYNMFIAVGAAHLAGEQGIINLLKQQGYTLRAVKADFTGLAKSFKIDYAKMDWVKYKDAADNFEIEFPAQPFVVKKIIGKSLTCTDLVTDVLYTFHSTYIGPLDKASPKQYLDTVLKGYTKGDVKLLSKKNDNRFGAAGLDVEMQINNKFSRAIMFYKNNSLYVLNVENEKNNLHEAFIERFISSLKIGNAISSTGSNWSDYKHAAGAFSLKTPLPPEEMIKEVPNPSFPASPYVMNIYTMLDKVNNISYLFKYNDFPEGMYVADKETVFSGTIKQMEKSGKITAGPKTIFKEGLEGREIELLVQGTYMKVQVFLRGNRTYLLMMQNGISDEKLKEDEFFGSFKMEKYQDGIINEYKVEDLKVFTPGKPVEAVAVDKKDYNSILQHNNTYYSLNKNSGGLYAFETGNLSKYAKILNVDSFYIKIVDGIKKETDSIRKTEDVMVGKSKGKIFTYTDSAAGIERKVKIWINDDRFHYMGVMCTKEELDSKLADAFFNQSTLISASKPFDITASKAKMLFDDLKSKDSLIFNPAFGALSYYEFDKTEIPLMNAALKIKYADDTTTNGVRIRLIRWLSVLQKQKSIPLLKELFADVKNPDVLRAKALAEVVNLDSTQYGWYLKNLSDQKTLHLKNNWMIFKPLSDSLAFVSRNFDQVLALKNKPEYRDNILDIVSDMINEKNRSKYLAQVKNSRDKITATALTDLNTYLKDTENEDASSMYAYLNILPALDVPNLTDVFTKKIIADTVPYMLTQALCARIKANLPVDQKLLDTQLDSLSTRYDILLAFDDAKQMDKVPAKYKKHEEIAKLMFYNYLGMENDYPETISLLDKVEVNGKTYYAFEYSYSGEEGKKTYVGVCGSFDAKNDKIALRDYNSYSDFEEKSDDWLTQAKTMIKVLEE</sequence>
<dbReference type="PANTHER" id="PTHR40590">
    <property type="entry name" value="CYTOPLASMIC PROTEIN-RELATED"/>
    <property type="match status" value="1"/>
</dbReference>
<dbReference type="InterPro" id="IPR002816">
    <property type="entry name" value="TraB/PrgY/GumN_fam"/>
</dbReference>